<evidence type="ECO:0000313" key="2">
    <source>
        <dbReference type="EMBL" id="KPQ45123.1"/>
    </source>
</evidence>
<dbReference type="Gene3D" id="2.120.10.30">
    <property type="entry name" value="TolB, C-terminal domain"/>
    <property type="match status" value="1"/>
</dbReference>
<evidence type="ECO:0000313" key="3">
    <source>
        <dbReference type="Proteomes" id="UP000050360"/>
    </source>
</evidence>
<sequence>MEPDGKKIILTRNNEQGNFDKYYVLSFDRTTKLTAAIPDSGKYLEFVSWSPDGRKIVFRGTDEKENLYRLHVFDTEGIITKLIASDVKNVNYIAWSPNGDRIVFSSEDSRSVYTINPDGTDEITLVESNYTFMEGIYGLGLDNKIYSFTNDSIIKVNQDGTERFPLVTNLSTDTYTYNNIYLNPSGSRILFTVKNITDREHAYILKMKGYDETVSIYTPGLIREGDEIFIEVKSLSMPIKNATVFLNNKEIGVTNDSGFLHYNFKEAGNYRLNALKEGIKIATKFITVQERPTEQTISTITVASADKTPETETPGFSLIFALFALILISNRFKK</sequence>
<dbReference type="InterPro" id="IPR011042">
    <property type="entry name" value="6-blade_b-propeller_TolB-like"/>
</dbReference>
<name>A0A0P7ZJ85_9EURY</name>
<protein>
    <submittedName>
        <fullName evidence="2">TolB protein</fullName>
    </submittedName>
</protein>
<dbReference type="PANTHER" id="PTHR36842:SF1">
    <property type="entry name" value="PROTEIN TOLB"/>
    <property type="match status" value="1"/>
</dbReference>
<evidence type="ECO:0000256" key="1">
    <source>
        <dbReference type="ARBA" id="ARBA00009820"/>
    </source>
</evidence>
<comment type="caution">
    <text evidence="2">The sequence shown here is derived from an EMBL/GenBank/DDBJ whole genome shotgun (WGS) entry which is preliminary data.</text>
</comment>
<proteinExistence type="inferred from homology"/>
<comment type="similarity">
    <text evidence="1">Belongs to the TolB family.</text>
</comment>
<dbReference type="InterPro" id="IPR011659">
    <property type="entry name" value="WD40"/>
</dbReference>
<dbReference type="AlphaFoldDB" id="A0A0P7ZJ85"/>
<dbReference type="Proteomes" id="UP000050360">
    <property type="component" value="Unassembled WGS sequence"/>
</dbReference>
<dbReference type="EMBL" id="LKCM01000021">
    <property type="protein sequence ID" value="KPQ45123.1"/>
    <property type="molecule type" value="Genomic_DNA"/>
</dbReference>
<gene>
    <name evidence="2" type="ORF">MPEBLZ_00297</name>
</gene>
<dbReference type="SUPFAM" id="SSF82171">
    <property type="entry name" value="DPP6 N-terminal domain-like"/>
    <property type="match status" value="1"/>
</dbReference>
<reference evidence="2 3" key="1">
    <citation type="submission" date="2015-09" db="EMBL/GenBank/DDBJ databases">
        <title>A metagenomics-based metabolic model of nitrate-dependent anaerobic oxidation of methane by Methanoperedens-like archaea.</title>
        <authorList>
            <person name="Arshad A."/>
            <person name="Speth D.R."/>
            <person name="De Graaf R.M."/>
            <person name="Op Den Camp H.J."/>
            <person name="Jetten M.S."/>
            <person name="Welte C.U."/>
        </authorList>
    </citation>
    <scope>NUCLEOTIDE SEQUENCE [LARGE SCALE GENOMIC DNA]</scope>
</reference>
<dbReference type="PANTHER" id="PTHR36842">
    <property type="entry name" value="PROTEIN TOLB HOMOLOG"/>
    <property type="match status" value="1"/>
</dbReference>
<organism evidence="2 3">
    <name type="scientific">Candidatus Methanoperedens nitratireducens</name>
    <dbReference type="NCBI Taxonomy" id="1392998"/>
    <lineage>
        <taxon>Archaea</taxon>
        <taxon>Methanobacteriati</taxon>
        <taxon>Methanobacteriota</taxon>
        <taxon>Stenosarchaea group</taxon>
        <taxon>Methanomicrobia</taxon>
        <taxon>Methanosarcinales</taxon>
        <taxon>ANME-2 cluster</taxon>
        <taxon>Candidatus Methanoperedentaceae</taxon>
        <taxon>Candidatus Methanoperedens</taxon>
    </lineage>
</organism>
<dbReference type="Pfam" id="PF07676">
    <property type="entry name" value="PD40"/>
    <property type="match status" value="2"/>
</dbReference>
<accession>A0A0P7ZJ85</accession>